<comment type="caution">
    <text evidence="1">The sequence shown here is derived from an EMBL/GenBank/DDBJ whole genome shotgun (WGS) entry which is preliminary data.</text>
</comment>
<reference evidence="1 2" key="1">
    <citation type="journal article" date="2011" name="Curr. Microbiol.">
        <title>Luteibacter jiangsuensis sp. nov.: a methamidophos-degrading bacterium isolated from a methamidophos-manufacturing factory.</title>
        <authorList>
            <person name="Wang L."/>
            <person name="Wang G.L."/>
            <person name="Li S.P."/>
            <person name="Jiang J.D."/>
        </authorList>
    </citation>
    <scope>NUCLEOTIDE SEQUENCE [LARGE SCALE GENOMIC DNA]</scope>
    <source>
        <strain evidence="1 2">CGMCC 1.10133</strain>
    </source>
</reference>
<accession>A0ABX0Q9U9</accession>
<name>A0ABX0Q9U9_9GAMM</name>
<dbReference type="Pfam" id="PF05135">
    <property type="entry name" value="Phage_connect_1"/>
    <property type="match status" value="1"/>
</dbReference>
<dbReference type="CDD" id="cd08054">
    <property type="entry name" value="gp6"/>
    <property type="match status" value="1"/>
</dbReference>
<dbReference type="Gene3D" id="1.10.3230.30">
    <property type="entry name" value="Phage gp6-like head-tail connector protein"/>
    <property type="match status" value="1"/>
</dbReference>
<keyword evidence="2" id="KW-1185">Reference proteome</keyword>
<organism evidence="1 2">
    <name type="scientific">Luteibacter jiangsuensis</name>
    <dbReference type="NCBI Taxonomy" id="637577"/>
    <lineage>
        <taxon>Bacteria</taxon>
        <taxon>Pseudomonadati</taxon>
        <taxon>Pseudomonadota</taxon>
        <taxon>Gammaproteobacteria</taxon>
        <taxon>Lysobacterales</taxon>
        <taxon>Rhodanobacteraceae</taxon>
        <taxon>Luteibacter</taxon>
    </lineage>
</organism>
<dbReference type="RefSeq" id="WP_167129239.1">
    <property type="nucleotide sequence ID" value="NZ_JAAQQR010000010.1"/>
</dbReference>
<sequence length="115" mass="12312">MDLVTIDEARAHCRADSDDDNLLEVYGAAAEESAQNFLNRRVFKDADALDAAVLDNVAGDDPMVVTPVVKAAVLLILGHLYRNREEVVMGDSASAAQLPVGATTLLWPHRIGLGV</sequence>
<protein>
    <submittedName>
        <fullName evidence="1">Phage gp6-like head-tail connector protein</fullName>
    </submittedName>
</protein>
<evidence type="ECO:0000313" key="2">
    <source>
        <dbReference type="Proteomes" id="UP001429601"/>
    </source>
</evidence>
<dbReference type="NCBIfam" id="TIGR01560">
    <property type="entry name" value="put_DNA_pack"/>
    <property type="match status" value="1"/>
</dbReference>
<dbReference type="Proteomes" id="UP001429601">
    <property type="component" value="Unassembled WGS sequence"/>
</dbReference>
<proteinExistence type="predicted"/>
<gene>
    <name evidence="1" type="ORF">HBF26_17275</name>
</gene>
<dbReference type="EMBL" id="JAAQQR010000010">
    <property type="protein sequence ID" value="NID06650.1"/>
    <property type="molecule type" value="Genomic_DNA"/>
</dbReference>
<evidence type="ECO:0000313" key="1">
    <source>
        <dbReference type="EMBL" id="NID06650.1"/>
    </source>
</evidence>
<dbReference type="InterPro" id="IPR006450">
    <property type="entry name" value="Phage_HK97_gp6-like"/>
</dbReference>
<dbReference type="InterPro" id="IPR021146">
    <property type="entry name" value="Phage_gp6-like_head-tail"/>
</dbReference>